<evidence type="ECO:0000256" key="1">
    <source>
        <dbReference type="ARBA" id="ARBA00022729"/>
    </source>
</evidence>
<gene>
    <name evidence="9" type="ORF">GMST_12770</name>
</gene>
<dbReference type="PANTHER" id="PTHR47637">
    <property type="entry name" value="CHAPERONE SURA"/>
    <property type="match status" value="1"/>
</dbReference>
<evidence type="ECO:0000256" key="5">
    <source>
        <dbReference type="ARBA" id="ARBA00023235"/>
    </source>
</evidence>
<evidence type="ECO:0000256" key="3">
    <source>
        <dbReference type="ARBA" id="ARBA00023110"/>
    </source>
</evidence>
<dbReference type="EMBL" id="BLXX01000003">
    <property type="protein sequence ID" value="GFO58952.1"/>
    <property type="molecule type" value="Genomic_DNA"/>
</dbReference>
<keyword evidence="2" id="KW-0574">Periplasm</keyword>
<keyword evidence="1 7" id="KW-0732">Signal</keyword>
<evidence type="ECO:0000313" key="9">
    <source>
        <dbReference type="EMBL" id="GFO58952.1"/>
    </source>
</evidence>
<dbReference type="InterPro" id="IPR046357">
    <property type="entry name" value="PPIase_dom_sf"/>
</dbReference>
<comment type="caution">
    <text evidence="9">The sequence shown here is derived from an EMBL/GenBank/DDBJ whole genome shotgun (WGS) entry which is preliminary data.</text>
</comment>
<keyword evidence="10" id="KW-1185">Reference proteome</keyword>
<feature type="chain" id="PRO_5027916949" evidence="7">
    <location>
        <begin position="24"/>
        <end position="317"/>
    </location>
</feature>
<dbReference type="Pfam" id="PF00639">
    <property type="entry name" value="Rotamase"/>
    <property type="match status" value="1"/>
</dbReference>
<dbReference type="GO" id="GO:0003755">
    <property type="term" value="F:peptidyl-prolyl cis-trans isomerase activity"/>
    <property type="evidence" value="ECO:0007669"/>
    <property type="project" value="UniProtKB-KW"/>
</dbReference>
<feature type="domain" description="PpiC" evidence="8">
    <location>
        <begin position="170"/>
        <end position="272"/>
    </location>
</feature>
<dbReference type="RefSeq" id="WP_183353806.1">
    <property type="nucleotide sequence ID" value="NZ_BLXX01000003.1"/>
</dbReference>
<keyword evidence="5 6" id="KW-0413">Isomerase</keyword>
<dbReference type="Gene3D" id="3.10.50.40">
    <property type="match status" value="1"/>
</dbReference>
<dbReference type="Pfam" id="PF09312">
    <property type="entry name" value="SurA_N"/>
    <property type="match status" value="1"/>
</dbReference>
<evidence type="ECO:0000256" key="2">
    <source>
        <dbReference type="ARBA" id="ARBA00022764"/>
    </source>
</evidence>
<organism evidence="9 10">
    <name type="scientific">Geomonas silvestris</name>
    <dbReference type="NCBI Taxonomy" id="2740184"/>
    <lineage>
        <taxon>Bacteria</taxon>
        <taxon>Pseudomonadati</taxon>
        <taxon>Thermodesulfobacteriota</taxon>
        <taxon>Desulfuromonadia</taxon>
        <taxon>Geobacterales</taxon>
        <taxon>Geobacteraceae</taxon>
        <taxon>Geomonas</taxon>
    </lineage>
</organism>
<keyword evidence="3 6" id="KW-0697">Rotamase</keyword>
<dbReference type="PROSITE" id="PS50198">
    <property type="entry name" value="PPIC_PPIASE_2"/>
    <property type="match status" value="1"/>
</dbReference>
<name>A0A6V8MG77_9BACT</name>
<evidence type="ECO:0000256" key="4">
    <source>
        <dbReference type="ARBA" id="ARBA00023186"/>
    </source>
</evidence>
<dbReference type="InterPro" id="IPR015391">
    <property type="entry name" value="SurA_N"/>
</dbReference>
<dbReference type="InterPro" id="IPR050280">
    <property type="entry name" value="OMP_Chaperone_SurA"/>
</dbReference>
<dbReference type="InterPro" id="IPR000297">
    <property type="entry name" value="PPIase_PpiC"/>
</dbReference>
<feature type="signal peptide" evidence="7">
    <location>
        <begin position="1"/>
        <end position="23"/>
    </location>
</feature>
<dbReference type="InterPro" id="IPR027304">
    <property type="entry name" value="Trigger_fact/SurA_dom_sf"/>
</dbReference>
<evidence type="ECO:0000313" key="10">
    <source>
        <dbReference type="Proteomes" id="UP000556026"/>
    </source>
</evidence>
<dbReference type="Gene3D" id="1.10.4030.10">
    <property type="entry name" value="Porin chaperone SurA, peptide-binding domain"/>
    <property type="match status" value="1"/>
</dbReference>
<proteinExistence type="predicted"/>
<dbReference type="PANTHER" id="PTHR47637:SF1">
    <property type="entry name" value="CHAPERONE SURA"/>
    <property type="match status" value="1"/>
</dbReference>
<dbReference type="SUPFAM" id="SSF54534">
    <property type="entry name" value="FKBP-like"/>
    <property type="match status" value="1"/>
</dbReference>
<evidence type="ECO:0000256" key="6">
    <source>
        <dbReference type="PROSITE-ProRule" id="PRU00278"/>
    </source>
</evidence>
<dbReference type="Proteomes" id="UP000556026">
    <property type="component" value="Unassembled WGS sequence"/>
</dbReference>
<accession>A0A6V8MG77</accession>
<evidence type="ECO:0000256" key="7">
    <source>
        <dbReference type="SAM" id="SignalP"/>
    </source>
</evidence>
<dbReference type="AlphaFoldDB" id="A0A6V8MG77"/>
<protein>
    <submittedName>
        <fullName evidence="9">Chaperone SurA</fullName>
    </submittedName>
</protein>
<evidence type="ECO:0000259" key="8">
    <source>
        <dbReference type="PROSITE" id="PS50198"/>
    </source>
</evidence>
<dbReference type="SUPFAM" id="SSF109998">
    <property type="entry name" value="Triger factor/SurA peptide-binding domain-like"/>
    <property type="match status" value="1"/>
</dbReference>
<reference evidence="10" key="1">
    <citation type="submission" date="2020-06" db="EMBL/GenBank/DDBJ databases">
        <title>Draft genomic sequence of Geomonas sp. Red330.</title>
        <authorList>
            <person name="Itoh H."/>
            <person name="Zhenxing X."/>
            <person name="Ushijima N."/>
            <person name="Masuda Y."/>
            <person name="Shiratori Y."/>
            <person name="Senoo K."/>
        </authorList>
    </citation>
    <scope>NUCLEOTIDE SEQUENCE [LARGE SCALE GENOMIC DNA]</scope>
    <source>
        <strain evidence="10">Red330</strain>
    </source>
</reference>
<sequence length="317" mass="35393">MAKIRTGIIALALAALTPTLAPAQVIDGIAAVVNDELVTTYELDREYQTLQKEQERLPASEKMGLRSAALNRLIDKKLIDQKARELDVKVLDDEVKAAIEDVKKQNRMNQEQLVQALAAQGIGYEDYRRQLREQLERLRLMSQEVRSKIQVGEQEVQEYYNANLARYGAIEQFRARHIFFKVDKKGGAAELAKAEARAGEVLKEARSGKDFVELAKKYSDDPAAAKDGGDLGTFKRSDMLAEIGDTVAAMKPGEVSNLVLSQAGLHIIKLEEKSQGQAKPLAEVKGDIEELLFKKKADERFAQWLKDLRTSVAVDIR</sequence>
<keyword evidence="4" id="KW-0143">Chaperone</keyword>